<proteinExistence type="predicted"/>
<reference evidence="3 4" key="1">
    <citation type="submission" date="2021-12" db="EMBL/GenBank/DDBJ databases">
        <title>Genome sequence of Kibdelosporangium philippinense ATCC 49844.</title>
        <authorList>
            <person name="Fedorov E.A."/>
            <person name="Omeragic M."/>
            <person name="Shalygina K.F."/>
            <person name="Maclea K.S."/>
        </authorList>
    </citation>
    <scope>NUCLEOTIDE SEQUENCE [LARGE SCALE GENOMIC DNA]</scope>
    <source>
        <strain evidence="3 4">ATCC 49844</strain>
    </source>
</reference>
<dbReference type="NCBIfam" id="TIGR00254">
    <property type="entry name" value="GGDEF"/>
    <property type="match status" value="1"/>
</dbReference>
<dbReference type="EMBL" id="JAJVCN010000003">
    <property type="protein sequence ID" value="MCE7009260.1"/>
    <property type="molecule type" value="Genomic_DNA"/>
</dbReference>
<dbReference type="SMART" id="SM00267">
    <property type="entry name" value="GGDEF"/>
    <property type="match status" value="1"/>
</dbReference>
<feature type="domain" description="GGDEF" evidence="2">
    <location>
        <begin position="282"/>
        <end position="420"/>
    </location>
</feature>
<evidence type="ECO:0000259" key="2">
    <source>
        <dbReference type="PROSITE" id="PS50887"/>
    </source>
</evidence>
<dbReference type="GO" id="GO:0052621">
    <property type="term" value="F:diguanylate cyclase activity"/>
    <property type="evidence" value="ECO:0007669"/>
    <property type="project" value="UniProtKB-EC"/>
</dbReference>
<dbReference type="RefSeq" id="WP_233730697.1">
    <property type="nucleotide sequence ID" value="NZ_JAJVCN010000003.1"/>
</dbReference>
<evidence type="ECO:0000256" key="1">
    <source>
        <dbReference type="SAM" id="Phobius"/>
    </source>
</evidence>
<keyword evidence="3" id="KW-0808">Transferase</keyword>
<keyword evidence="1" id="KW-1133">Transmembrane helix</keyword>
<dbReference type="PROSITE" id="PS50887">
    <property type="entry name" value="GGDEF"/>
    <property type="match status" value="1"/>
</dbReference>
<dbReference type="InterPro" id="IPR029787">
    <property type="entry name" value="Nucleotide_cyclase"/>
</dbReference>
<keyword evidence="1" id="KW-0812">Transmembrane</keyword>
<feature type="transmembrane region" description="Helical" evidence="1">
    <location>
        <begin position="89"/>
        <end position="115"/>
    </location>
</feature>
<accession>A0ABS8ZNH2</accession>
<dbReference type="PANTHER" id="PTHR45138">
    <property type="entry name" value="REGULATORY COMPONENTS OF SENSORY TRANSDUCTION SYSTEM"/>
    <property type="match status" value="1"/>
</dbReference>
<keyword evidence="1" id="KW-0472">Membrane</keyword>
<comment type="caution">
    <text evidence="3">The sequence shown here is derived from an EMBL/GenBank/DDBJ whole genome shotgun (WGS) entry which is preliminary data.</text>
</comment>
<evidence type="ECO:0000313" key="3">
    <source>
        <dbReference type="EMBL" id="MCE7009260.1"/>
    </source>
</evidence>
<feature type="transmembrane region" description="Helical" evidence="1">
    <location>
        <begin position="127"/>
        <end position="148"/>
    </location>
</feature>
<feature type="transmembrane region" description="Helical" evidence="1">
    <location>
        <begin position="168"/>
        <end position="191"/>
    </location>
</feature>
<feature type="transmembrane region" description="Helical" evidence="1">
    <location>
        <begin position="21"/>
        <end position="42"/>
    </location>
</feature>
<feature type="transmembrane region" description="Helical" evidence="1">
    <location>
        <begin position="198"/>
        <end position="219"/>
    </location>
</feature>
<sequence length="420" mass="46237">MSGSIKRFRPGAWSLWRQPRALVRFFLTIELAVAALTIFFAFSNDVTTRHWWQFGVLVGFALLQAEASRKIEKARRLITNAPHVNMTSVWVFAGVLLLPYSLAGLLVIIVYGHLWLRIQRKMGTRPIHRVVFSASMIMLCAYAAGGMYTAGMMLQRSHGWTASSTTPIIIALATLVFLVVNNILIATAATLHGRPSHILVSWPDLALEIATLCLGSLTALALDNIPYLIVLIMPPLLVLHRAVLVKQLEELAITDQKTGLLNATAWHEAAKNELSRATRQQSCFGVMMVDLDYFKRVNDTYGHLAGDEVLKAIARMLQQELRDYDSAGRFGGEEFAVLIPDSSPTDVVATAERLRERVTELEIAVPTETGETMINNLSASIGVAIYPSSGTTLEQLMLTADSAVYTAKSNGRNQVVTLST</sequence>
<dbReference type="InterPro" id="IPR043128">
    <property type="entry name" value="Rev_trsase/Diguanyl_cyclase"/>
</dbReference>
<organism evidence="3 4">
    <name type="scientific">Kibdelosporangium philippinense</name>
    <dbReference type="NCBI Taxonomy" id="211113"/>
    <lineage>
        <taxon>Bacteria</taxon>
        <taxon>Bacillati</taxon>
        <taxon>Actinomycetota</taxon>
        <taxon>Actinomycetes</taxon>
        <taxon>Pseudonocardiales</taxon>
        <taxon>Pseudonocardiaceae</taxon>
        <taxon>Kibdelosporangium</taxon>
    </lineage>
</organism>
<dbReference type="EC" id="2.7.7.65" evidence="3"/>
<name>A0ABS8ZNH2_9PSEU</name>
<dbReference type="InterPro" id="IPR050469">
    <property type="entry name" value="Diguanylate_Cyclase"/>
</dbReference>
<protein>
    <submittedName>
        <fullName evidence="3">Diguanylate cyclase</fullName>
        <ecNumber evidence="3">2.7.7.65</ecNumber>
    </submittedName>
</protein>
<keyword evidence="4" id="KW-1185">Reference proteome</keyword>
<dbReference type="Proteomes" id="UP001521150">
    <property type="component" value="Unassembled WGS sequence"/>
</dbReference>
<dbReference type="CDD" id="cd01949">
    <property type="entry name" value="GGDEF"/>
    <property type="match status" value="1"/>
</dbReference>
<dbReference type="InterPro" id="IPR000160">
    <property type="entry name" value="GGDEF_dom"/>
</dbReference>
<evidence type="ECO:0000313" key="4">
    <source>
        <dbReference type="Proteomes" id="UP001521150"/>
    </source>
</evidence>
<dbReference type="Pfam" id="PF00990">
    <property type="entry name" value="GGDEF"/>
    <property type="match status" value="1"/>
</dbReference>
<dbReference type="SUPFAM" id="SSF55073">
    <property type="entry name" value="Nucleotide cyclase"/>
    <property type="match status" value="1"/>
</dbReference>
<dbReference type="PANTHER" id="PTHR45138:SF9">
    <property type="entry name" value="DIGUANYLATE CYCLASE DGCM-RELATED"/>
    <property type="match status" value="1"/>
</dbReference>
<keyword evidence="3" id="KW-0548">Nucleotidyltransferase</keyword>
<feature type="transmembrane region" description="Helical" evidence="1">
    <location>
        <begin position="225"/>
        <end position="244"/>
    </location>
</feature>
<dbReference type="Gene3D" id="3.30.70.270">
    <property type="match status" value="1"/>
</dbReference>
<gene>
    <name evidence="3" type="ORF">LWC34_41570</name>
</gene>